<keyword evidence="2" id="KW-0812">Transmembrane</keyword>
<accession>A0ABP3WPN6</accession>
<organism evidence="4 5">
    <name type="scientific">Aliiglaciecola litoralis</name>
    <dbReference type="NCBI Taxonomy" id="582857"/>
    <lineage>
        <taxon>Bacteria</taxon>
        <taxon>Pseudomonadati</taxon>
        <taxon>Pseudomonadota</taxon>
        <taxon>Gammaproteobacteria</taxon>
        <taxon>Alteromonadales</taxon>
        <taxon>Alteromonadaceae</taxon>
        <taxon>Aliiglaciecola</taxon>
    </lineage>
</organism>
<dbReference type="PANTHER" id="PTHR38687">
    <property type="entry name" value="CELL DIVISION PROTEIN DEDD-RELATED"/>
    <property type="match status" value="1"/>
</dbReference>
<gene>
    <name evidence="4" type="primary">ftsN</name>
    <name evidence="4" type="ORF">GCM10009114_10510</name>
</gene>
<evidence type="ECO:0000313" key="5">
    <source>
        <dbReference type="Proteomes" id="UP001500359"/>
    </source>
</evidence>
<evidence type="ECO:0000259" key="3">
    <source>
        <dbReference type="PROSITE" id="PS51724"/>
    </source>
</evidence>
<protein>
    <submittedName>
        <fullName evidence="4">Cell division protein FtsN</fullName>
    </submittedName>
</protein>
<keyword evidence="2" id="KW-0472">Membrane</keyword>
<evidence type="ECO:0000256" key="2">
    <source>
        <dbReference type="SAM" id="Phobius"/>
    </source>
</evidence>
<dbReference type="RefSeq" id="WP_343857247.1">
    <property type="nucleotide sequence ID" value="NZ_BAAAFD010000002.1"/>
</dbReference>
<dbReference type="InterPro" id="IPR052521">
    <property type="entry name" value="Cell_div_SPOR-domain"/>
</dbReference>
<dbReference type="PROSITE" id="PS51724">
    <property type="entry name" value="SPOR"/>
    <property type="match status" value="1"/>
</dbReference>
<feature type="domain" description="SPOR" evidence="3">
    <location>
        <begin position="103"/>
        <end position="182"/>
    </location>
</feature>
<dbReference type="EMBL" id="BAAAFD010000002">
    <property type="protein sequence ID" value="GAA0854501.1"/>
    <property type="molecule type" value="Genomic_DNA"/>
</dbReference>
<name>A0ABP3WPN6_9ALTE</name>
<evidence type="ECO:0000313" key="4">
    <source>
        <dbReference type="EMBL" id="GAA0854501.1"/>
    </source>
</evidence>
<keyword evidence="5" id="KW-1185">Reference proteome</keyword>
<keyword evidence="4" id="KW-0131">Cell cycle</keyword>
<dbReference type="InterPro" id="IPR007730">
    <property type="entry name" value="SPOR-like_dom"/>
</dbReference>
<feature type="transmembrane region" description="Helical" evidence="2">
    <location>
        <begin position="29"/>
        <end position="49"/>
    </location>
</feature>
<dbReference type="Pfam" id="PF05036">
    <property type="entry name" value="SPOR"/>
    <property type="match status" value="1"/>
</dbReference>
<keyword evidence="2" id="KW-1133">Transmembrane helix</keyword>
<dbReference type="GO" id="GO:0051301">
    <property type="term" value="P:cell division"/>
    <property type="evidence" value="ECO:0007669"/>
    <property type="project" value="UniProtKB-KW"/>
</dbReference>
<reference evidence="5" key="1">
    <citation type="journal article" date="2019" name="Int. J. Syst. Evol. Microbiol.">
        <title>The Global Catalogue of Microorganisms (GCM) 10K type strain sequencing project: providing services to taxonomists for standard genome sequencing and annotation.</title>
        <authorList>
            <consortium name="The Broad Institute Genomics Platform"/>
            <consortium name="The Broad Institute Genome Sequencing Center for Infectious Disease"/>
            <person name="Wu L."/>
            <person name="Ma J."/>
        </authorList>
    </citation>
    <scope>NUCLEOTIDE SEQUENCE [LARGE SCALE GENOMIC DNA]</scope>
    <source>
        <strain evidence="5">JCM 15896</strain>
    </source>
</reference>
<feature type="region of interest" description="Disordered" evidence="1">
    <location>
        <begin position="1"/>
        <end position="21"/>
    </location>
</feature>
<dbReference type="PANTHER" id="PTHR38687:SF2">
    <property type="entry name" value="CELL DIVISION PROTEIN FTSN"/>
    <property type="match status" value="1"/>
</dbReference>
<dbReference type="SUPFAM" id="SSF110997">
    <property type="entry name" value="Sporulation related repeat"/>
    <property type="match status" value="1"/>
</dbReference>
<keyword evidence="4" id="KW-0132">Cell division</keyword>
<dbReference type="Gene3D" id="3.30.70.1070">
    <property type="entry name" value="Sporulation related repeat"/>
    <property type="match status" value="1"/>
</dbReference>
<dbReference type="InterPro" id="IPR036680">
    <property type="entry name" value="SPOR-like_sf"/>
</dbReference>
<dbReference type="Proteomes" id="UP001500359">
    <property type="component" value="Unassembled WGS sequence"/>
</dbReference>
<proteinExistence type="predicted"/>
<comment type="caution">
    <text evidence="4">The sequence shown here is derived from an EMBL/GenBank/DDBJ whole genome shotgun (WGS) entry which is preliminary data.</text>
</comment>
<sequence>MAQKDFVKRGQAPKKKPAKADKAKPQLPWLRIIITLSLVVGFAYFLWAISHNSEVAPKTLEAQKSSAQSVEQIDPLPEMPEDKYTYPTELETSHVEIDRKEQQKSERPYLMQCGSFRQQNQADKMRAQLAMQGLESQVKSSDGKNGRWYRVILGPYDYKRDAEADRHVIQRIGISTCQIWYWDL</sequence>
<evidence type="ECO:0000256" key="1">
    <source>
        <dbReference type="SAM" id="MobiDB-lite"/>
    </source>
</evidence>